<proteinExistence type="predicted"/>
<evidence type="ECO:0000313" key="2">
    <source>
        <dbReference type="Proteomes" id="UP000837857"/>
    </source>
</evidence>
<keyword evidence="2" id="KW-1185">Reference proteome</keyword>
<reference evidence="1" key="1">
    <citation type="submission" date="2022-03" db="EMBL/GenBank/DDBJ databases">
        <authorList>
            <person name="Martin H S."/>
        </authorList>
    </citation>
    <scope>NUCLEOTIDE SEQUENCE</scope>
</reference>
<sequence>MVLCKLGDRGRYPKSNMVVCKLENSLIFDEKPSTLLECKEMATKGLIIAFLAILLNQICHARGITTVERSTSDSKSKLTLTVQELSFILSTRRGDNVKPPRTISPCARAILTCCNGKVINSQCSESMKCGAFFFDDNPCEDKFIVDALNAARTFYEQYTNGKM</sequence>
<dbReference type="Proteomes" id="UP000837857">
    <property type="component" value="Chromosome 6"/>
</dbReference>
<organism evidence="1 2">
    <name type="scientific">Iphiclides podalirius</name>
    <name type="common">scarce swallowtail</name>
    <dbReference type="NCBI Taxonomy" id="110791"/>
    <lineage>
        <taxon>Eukaryota</taxon>
        <taxon>Metazoa</taxon>
        <taxon>Ecdysozoa</taxon>
        <taxon>Arthropoda</taxon>
        <taxon>Hexapoda</taxon>
        <taxon>Insecta</taxon>
        <taxon>Pterygota</taxon>
        <taxon>Neoptera</taxon>
        <taxon>Endopterygota</taxon>
        <taxon>Lepidoptera</taxon>
        <taxon>Glossata</taxon>
        <taxon>Ditrysia</taxon>
        <taxon>Papilionoidea</taxon>
        <taxon>Papilionidae</taxon>
        <taxon>Papilioninae</taxon>
        <taxon>Iphiclides</taxon>
    </lineage>
</organism>
<evidence type="ECO:0000313" key="1">
    <source>
        <dbReference type="EMBL" id="CAH2071085.1"/>
    </source>
</evidence>
<name>A0ABN8IY26_9NEOP</name>
<gene>
    <name evidence="1" type="ORF">IPOD504_LOCUS14975</name>
</gene>
<protein>
    <submittedName>
        <fullName evidence="1">Uncharacterized protein</fullName>
    </submittedName>
</protein>
<accession>A0ABN8IY26</accession>
<feature type="non-terminal residue" evidence="1">
    <location>
        <position position="1"/>
    </location>
</feature>
<dbReference type="EMBL" id="OW152818">
    <property type="protein sequence ID" value="CAH2071085.1"/>
    <property type="molecule type" value="Genomic_DNA"/>
</dbReference>